<dbReference type="GO" id="GO:0016787">
    <property type="term" value="F:hydrolase activity"/>
    <property type="evidence" value="ECO:0007669"/>
    <property type="project" value="UniProtKB-KW"/>
</dbReference>
<keyword evidence="4" id="KW-0472">Membrane</keyword>
<reference evidence="7 8" key="1">
    <citation type="submission" date="2019-07" db="EMBL/GenBank/DDBJ databases">
        <title>Genomics analysis of Aphanomyces spp. identifies a new class of oomycete effector associated with host adaptation.</title>
        <authorList>
            <person name="Gaulin E."/>
        </authorList>
    </citation>
    <scope>NUCLEOTIDE SEQUENCE [LARGE SCALE GENOMIC DNA]</scope>
    <source>
        <strain evidence="7 8">ATCC 201684</strain>
    </source>
</reference>
<feature type="compositionally biased region" description="Low complexity" evidence="3">
    <location>
        <begin position="623"/>
        <end position="644"/>
    </location>
</feature>
<evidence type="ECO:0000313" key="7">
    <source>
        <dbReference type="EMBL" id="KAF0739409.1"/>
    </source>
</evidence>
<keyword evidence="4" id="KW-0812">Transmembrane</keyword>
<keyword evidence="2" id="KW-0378">Hydrolase</keyword>
<organism evidence="7 8">
    <name type="scientific">Aphanomyces euteiches</name>
    <dbReference type="NCBI Taxonomy" id="100861"/>
    <lineage>
        <taxon>Eukaryota</taxon>
        <taxon>Sar</taxon>
        <taxon>Stramenopiles</taxon>
        <taxon>Oomycota</taxon>
        <taxon>Saprolegniomycetes</taxon>
        <taxon>Saprolegniales</taxon>
        <taxon>Verrucalvaceae</taxon>
        <taxon>Aphanomyces</taxon>
    </lineage>
</organism>
<keyword evidence="4" id="KW-1133">Transmembrane helix</keyword>
<sequence length="703" mass="74799">MFSVRHLLVVAALLQTNSAQKINGWYPCNLRTFSTAAPSSSSSSSASVEAEITARGWSATEVEDPATSIFRSLVVNPSTAVAATSTSASAECAEISMPLCHDGICTSNQTIQVFVKRMRARTQATKSRAIWVLQGGPGASSVNMETIMAALYNAKGSYFSGAVDVYTMDHRGTGRSSKLQCVATQIETSGSPTQGQITDSTFPTCVQDVNLQLGDDGDVNNLKSFSTTSAATDLSKLVTLLNPSSETYIYGVSYGTYLVERLMQLNNPAIKGYILDGVVSQSGSASGQKLSFTDWATNMDEVGQSFLNQCAKDTTCSSYFPTTSAADTLKALYTAMDKNPTGTQCSSVVYSLGQSKTRPSYILRSLMGQLFQIQSVRSFIPALIYRFNRCNSNDVIAITNFFISFSAITSTPDESDSYDSTMLYNLIALSELFTYPTPTRQAVQAKFLNASIGSDTSDLVTLYCLASGGTDKACASEPTSPNKYKFIYPTDKYFDKPITIPTGASVLLMSGLLDPQTPPKFARYQYASFVGDDSSKRLIEFPASAHGTIINTPVTIADTVPCGTTIVSSYVMNSGDVTAIDTTCTSYLSPLSYAISPTLGKRLMATDDAYQGKPSGLFTTDKSSSSGSGSSSNANGGSSDSSAISSSSDTGVSSSWRGAAIAGFIVAGVLLLLVIYLGVRLRQAILRAKHANEYVMEPPSTTV</sequence>
<feature type="domain" description="AB hydrolase-1" evidence="6">
    <location>
        <begin position="132"/>
        <end position="306"/>
    </location>
</feature>
<dbReference type="PANTHER" id="PTHR43248">
    <property type="entry name" value="2-SUCCINYL-6-HYDROXY-2,4-CYCLOHEXADIENE-1-CARBOXYLATE SYNTHASE"/>
    <property type="match status" value="1"/>
</dbReference>
<evidence type="ECO:0000259" key="6">
    <source>
        <dbReference type="Pfam" id="PF00561"/>
    </source>
</evidence>
<keyword evidence="5" id="KW-0732">Signal</keyword>
<dbReference type="Proteomes" id="UP000481153">
    <property type="component" value="Unassembled WGS sequence"/>
</dbReference>
<dbReference type="PANTHER" id="PTHR43248:SF3">
    <property type="entry name" value="AB HYDROLASE-1 DOMAIN-CONTAINING PROTEIN"/>
    <property type="match status" value="1"/>
</dbReference>
<dbReference type="Pfam" id="PF00561">
    <property type="entry name" value="Abhydrolase_1"/>
    <property type="match status" value="1"/>
</dbReference>
<feature type="signal peptide" evidence="5">
    <location>
        <begin position="1"/>
        <end position="19"/>
    </location>
</feature>
<gene>
    <name evidence="7" type="ORF">Ae201684_004977</name>
</gene>
<feature type="transmembrane region" description="Helical" evidence="4">
    <location>
        <begin position="656"/>
        <end position="679"/>
    </location>
</feature>
<dbReference type="EMBL" id="VJMJ01000064">
    <property type="protein sequence ID" value="KAF0739409.1"/>
    <property type="molecule type" value="Genomic_DNA"/>
</dbReference>
<dbReference type="InterPro" id="IPR029058">
    <property type="entry name" value="AB_hydrolase_fold"/>
</dbReference>
<dbReference type="VEuPathDB" id="FungiDB:AeMF1_016856"/>
<evidence type="ECO:0000256" key="4">
    <source>
        <dbReference type="SAM" id="Phobius"/>
    </source>
</evidence>
<dbReference type="Gene3D" id="3.40.50.1820">
    <property type="entry name" value="alpha/beta hydrolase"/>
    <property type="match status" value="1"/>
</dbReference>
<dbReference type="AlphaFoldDB" id="A0A6G0XH07"/>
<comment type="caution">
    <text evidence="7">The sequence shown here is derived from an EMBL/GenBank/DDBJ whole genome shotgun (WGS) entry which is preliminary data.</text>
</comment>
<comment type="similarity">
    <text evidence="1">Belongs to the peptidase S33 family.</text>
</comment>
<feature type="chain" id="PRO_5026338778" description="AB hydrolase-1 domain-containing protein" evidence="5">
    <location>
        <begin position="20"/>
        <end position="703"/>
    </location>
</feature>
<evidence type="ECO:0000256" key="3">
    <source>
        <dbReference type="SAM" id="MobiDB-lite"/>
    </source>
</evidence>
<keyword evidence="8" id="KW-1185">Reference proteome</keyword>
<feature type="region of interest" description="Disordered" evidence="3">
    <location>
        <begin position="616"/>
        <end position="644"/>
    </location>
</feature>
<dbReference type="InterPro" id="IPR000073">
    <property type="entry name" value="AB_hydrolase_1"/>
</dbReference>
<evidence type="ECO:0000256" key="1">
    <source>
        <dbReference type="ARBA" id="ARBA00010088"/>
    </source>
</evidence>
<dbReference type="SUPFAM" id="SSF53474">
    <property type="entry name" value="alpha/beta-Hydrolases"/>
    <property type="match status" value="1"/>
</dbReference>
<accession>A0A6G0XH07</accession>
<proteinExistence type="inferred from homology"/>
<evidence type="ECO:0000256" key="2">
    <source>
        <dbReference type="ARBA" id="ARBA00022801"/>
    </source>
</evidence>
<protein>
    <recommendedName>
        <fullName evidence="6">AB hydrolase-1 domain-containing protein</fullName>
    </recommendedName>
</protein>
<dbReference type="InterPro" id="IPR051601">
    <property type="entry name" value="Serine_prot/Carboxylest_S33"/>
</dbReference>
<name>A0A6G0XH07_9STRA</name>
<evidence type="ECO:0000313" key="8">
    <source>
        <dbReference type="Proteomes" id="UP000481153"/>
    </source>
</evidence>
<evidence type="ECO:0000256" key="5">
    <source>
        <dbReference type="SAM" id="SignalP"/>
    </source>
</evidence>